<dbReference type="InterPro" id="IPR003439">
    <property type="entry name" value="ABC_transporter-like_ATP-bd"/>
</dbReference>
<evidence type="ECO:0000313" key="10">
    <source>
        <dbReference type="Proteomes" id="UP000388235"/>
    </source>
</evidence>
<dbReference type="KEGG" id="llp:GH975_00135"/>
<dbReference type="FunFam" id="3.40.50.300:FF:000011">
    <property type="entry name" value="Putative ABC transporter ATP-binding component"/>
    <property type="match status" value="1"/>
</dbReference>
<evidence type="ECO:0000256" key="5">
    <source>
        <dbReference type="ARBA" id="ARBA00069073"/>
    </source>
</evidence>
<dbReference type="CDD" id="cd03221">
    <property type="entry name" value="ABCF_EF-3"/>
    <property type="match status" value="2"/>
</dbReference>
<dbReference type="InterPro" id="IPR017871">
    <property type="entry name" value="ABC_transporter-like_CS"/>
</dbReference>
<comment type="similarity">
    <text evidence="4">Belongs to the ABC transporter superfamily. ABCF family. YheS subfamily.</text>
</comment>
<dbReference type="PANTHER" id="PTHR19211">
    <property type="entry name" value="ATP-BINDING TRANSPORT PROTEIN-RELATED"/>
    <property type="match status" value="1"/>
</dbReference>
<dbReference type="Pfam" id="PF12848">
    <property type="entry name" value="ABC_tran_Xtn"/>
    <property type="match status" value="1"/>
</dbReference>
<dbReference type="RefSeq" id="WP_153712551.1">
    <property type="nucleotide sequence ID" value="NZ_CP045871.1"/>
</dbReference>
<dbReference type="InterPro" id="IPR050611">
    <property type="entry name" value="ABCF"/>
</dbReference>
<dbReference type="OrthoDB" id="9776369at2"/>
<keyword evidence="1" id="KW-0677">Repeat</keyword>
<sequence length="615" mass="67462">MLQLDSLTLRVGTRVLIDQQTLRTPHRARIGLIGHNGAGKSSLLRLIRGELSADSGHFGLAGKPVIASMAQETPALECSALDHLLDTNREFRELEKRMAEAPDDANLHTRFNDIEGWSQPAKAAELLAGLGFSQDRQAQPVSALSGGWRMRLNLARALFQASELLLLDEPTNHLDIDAITWLEKVLARYPGTLVLVAHDRAFLDSVCSHVLALDDQQLKLYTGGYSEFERQRAAEIERQSAEQAKTDRKRAHLQSFVDRFKAKASKAKQAQSRVKAMEKLVVSAAVRSRSPLNFNIPSSDKLSTPLVAGSDLTLGYPDADIVRGAHLSLNPGDRVGLLGVNGAGKSTLVKTLVGKLKPKSGTLHPGQNTKMGYFAQEQLDTLRADSVPLAELVRIAPNARELELRNFLGGWGFGADRIDQPITALSGGERARLALSLIAWQKPNLLILDEPTNHLDLDARAALAEALVEFPGALLLVSHDRHLLETTCDQLWSLRGGTLSVWTHALEDWVDDSPRQGSPSATSDNSQKEQRRNRAAQRTQLAPLRKALKSAEGEMEKLQVQLKRIDQSQAEPGYFTDTPLAQQTEDGQARARLLDALDDAEMVWLEASEALEDAS</sequence>
<dbReference type="PROSITE" id="PS00211">
    <property type="entry name" value="ABC_TRANSPORTER_1"/>
    <property type="match status" value="2"/>
</dbReference>
<dbReference type="GO" id="GO:0005524">
    <property type="term" value="F:ATP binding"/>
    <property type="evidence" value="ECO:0007669"/>
    <property type="project" value="UniProtKB-KW"/>
</dbReference>
<keyword evidence="2" id="KW-0547">Nucleotide-binding</keyword>
<dbReference type="InterPro" id="IPR027417">
    <property type="entry name" value="P-loop_NTPase"/>
</dbReference>
<feature type="domain" description="ABC transporter" evidence="8">
    <location>
        <begin position="307"/>
        <end position="521"/>
    </location>
</feature>
<dbReference type="SUPFAM" id="SSF52540">
    <property type="entry name" value="P-loop containing nucleoside triphosphate hydrolases"/>
    <property type="match status" value="2"/>
</dbReference>
<keyword evidence="3 9" id="KW-0067">ATP-binding</keyword>
<feature type="domain" description="ABC transporter" evidence="8">
    <location>
        <begin position="2"/>
        <end position="240"/>
    </location>
</feature>
<evidence type="ECO:0000256" key="7">
    <source>
        <dbReference type="SAM" id="MobiDB-lite"/>
    </source>
</evidence>
<evidence type="ECO:0000313" key="9">
    <source>
        <dbReference type="EMBL" id="QGG79047.1"/>
    </source>
</evidence>
<name>A0A5Q2QAR1_9GAMM</name>
<dbReference type="PANTHER" id="PTHR19211:SF14">
    <property type="entry name" value="ATP-BINDING CASSETTE SUB-FAMILY F MEMBER 1"/>
    <property type="match status" value="1"/>
</dbReference>
<evidence type="ECO:0000256" key="3">
    <source>
        <dbReference type="ARBA" id="ARBA00022840"/>
    </source>
</evidence>
<feature type="region of interest" description="Disordered" evidence="7">
    <location>
        <begin position="511"/>
        <end position="541"/>
    </location>
</feature>
<dbReference type="EMBL" id="CP045871">
    <property type="protein sequence ID" value="QGG79047.1"/>
    <property type="molecule type" value="Genomic_DNA"/>
</dbReference>
<protein>
    <recommendedName>
        <fullName evidence="5">Probable ATP-binding protein YheS</fullName>
    </recommendedName>
</protein>
<evidence type="ECO:0000259" key="8">
    <source>
        <dbReference type="PROSITE" id="PS50893"/>
    </source>
</evidence>
<dbReference type="InterPro" id="IPR003593">
    <property type="entry name" value="AAA+_ATPase"/>
</dbReference>
<dbReference type="FunFam" id="3.40.50.300:FF:002053">
    <property type="entry name" value="ABC transporter ATP-binding protein"/>
    <property type="match status" value="1"/>
</dbReference>
<dbReference type="AlphaFoldDB" id="A0A5Q2QAR1"/>
<feature type="compositionally biased region" description="Polar residues" evidence="7">
    <location>
        <begin position="515"/>
        <end position="525"/>
    </location>
</feature>
<accession>A0A5Q2QAR1</accession>
<dbReference type="PROSITE" id="PS50893">
    <property type="entry name" value="ABC_TRANSPORTER_2"/>
    <property type="match status" value="2"/>
</dbReference>
<keyword evidence="10" id="KW-1185">Reference proteome</keyword>
<gene>
    <name evidence="9" type="ORF">GH975_00135</name>
</gene>
<keyword evidence="6" id="KW-0175">Coiled coil</keyword>
<evidence type="ECO:0000256" key="2">
    <source>
        <dbReference type="ARBA" id="ARBA00022741"/>
    </source>
</evidence>
<reference evidence="9 10" key="1">
    <citation type="submission" date="2019-11" db="EMBL/GenBank/DDBJ databases">
        <authorList>
            <person name="Khan S.A."/>
            <person name="Jeon C.O."/>
            <person name="Chun B.H."/>
        </authorList>
    </citation>
    <scope>NUCLEOTIDE SEQUENCE [LARGE SCALE GENOMIC DNA]</scope>
    <source>
        <strain evidence="9 10">IMCC 1097</strain>
    </source>
</reference>
<evidence type="ECO:0000256" key="6">
    <source>
        <dbReference type="SAM" id="Coils"/>
    </source>
</evidence>
<dbReference type="Pfam" id="PF00005">
    <property type="entry name" value="ABC_tran"/>
    <property type="match status" value="2"/>
</dbReference>
<organism evidence="9 10">
    <name type="scientific">Litorivicinus lipolyticus</name>
    <dbReference type="NCBI Taxonomy" id="418701"/>
    <lineage>
        <taxon>Bacteria</taxon>
        <taxon>Pseudomonadati</taxon>
        <taxon>Pseudomonadota</taxon>
        <taxon>Gammaproteobacteria</taxon>
        <taxon>Oceanospirillales</taxon>
        <taxon>Litorivicinaceae</taxon>
        <taxon>Litorivicinus</taxon>
    </lineage>
</organism>
<dbReference type="SMART" id="SM00382">
    <property type="entry name" value="AAA"/>
    <property type="match status" value="2"/>
</dbReference>
<evidence type="ECO:0000256" key="4">
    <source>
        <dbReference type="ARBA" id="ARBA00061571"/>
    </source>
</evidence>
<evidence type="ECO:0000256" key="1">
    <source>
        <dbReference type="ARBA" id="ARBA00022737"/>
    </source>
</evidence>
<dbReference type="InterPro" id="IPR032781">
    <property type="entry name" value="ABC_tran_Xtn"/>
</dbReference>
<proteinExistence type="inferred from homology"/>
<dbReference type="GO" id="GO:0016887">
    <property type="term" value="F:ATP hydrolysis activity"/>
    <property type="evidence" value="ECO:0007669"/>
    <property type="project" value="InterPro"/>
</dbReference>
<feature type="coiled-coil region" evidence="6">
    <location>
        <begin position="541"/>
        <end position="568"/>
    </location>
</feature>
<dbReference type="Gene3D" id="3.40.50.300">
    <property type="entry name" value="P-loop containing nucleotide triphosphate hydrolases"/>
    <property type="match status" value="2"/>
</dbReference>
<dbReference type="Proteomes" id="UP000388235">
    <property type="component" value="Chromosome"/>
</dbReference>